<organism evidence="2 3">
    <name type="scientific">Sphingomonas jejuensis</name>
    <dbReference type="NCBI Taxonomy" id="904715"/>
    <lineage>
        <taxon>Bacteria</taxon>
        <taxon>Pseudomonadati</taxon>
        <taxon>Pseudomonadota</taxon>
        <taxon>Alphaproteobacteria</taxon>
        <taxon>Sphingomonadales</taxon>
        <taxon>Sphingomonadaceae</taxon>
        <taxon>Sphingomonas</taxon>
    </lineage>
</organism>
<dbReference type="EMBL" id="JAATJE010000001">
    <property type="protein sequence ID" value="NJC34032.1"/>
    <property type="molecule type" value="Genomic_DNA"/>
</dbReference>
<sequence>MTAPDLTNWLAPLAALFMPPAAEWRMPDFLVQEAQPQEPAAAAPRPRAQRPRANTRPATPARRNRWSDVAPFTPANYTPAH</sequence>
<evidence type="ECO:0000256" key="1">
    <source>
        <dbReference type="SAM" id="MobiDB-lite"/>
    </source>
</evidence>
<proteinExistence type="predicted"/>
<gene>
    <name evidence="2" type="ORF">GGR88_001506</name>
</gene>
<dbReference type="RefSeq" id="WP_167953933.1">
    <property type="nucleotide sequence ID" value="NZ_JAATJE010000001.1"/>
</dbReference>
<evidence type="ECO:0000313" key="2">
    <source>
        <dbReference type="EMBL" id="NJC34032.1"/>
    </source>
</evidence>
<accession>A0ABX0XKZ3</accession>
<keyword evidence="3" id="KW-1185">Reference proteome</keyword>
<name>A0ABX0XKZ3_9SPHN</name>
<evidence type="ECO:0000313" key="3">
    <source>
        <dbReference type="Proteomes" id="UP000734218"/>
    </source>
</evidence>
<feature type="region of interest" description="Disordered" evidence="1">
    <location>
        <begin position="28"/>
        <end position="81"/>
    </location>
</feature>
<reference evidence="2 3" key="1">
    <citation type="submission" date="2020-03" db="EMBL/GenBank/DDBJ databases">
        <title>Genomic Encyclopedia of Type Strains, Phase IV (KMG-IV): sequencing the most valuable type-strain genomes for metagenomic binning, comparative biology and taxonomic classification.</title>
        <authorList>
            <person name="Goeker M."/>
        </authorList>
    </citation>
    <scope>NUCLEOTIDE SEQUENCE [LARGE SCALE GENOMIC DNA]</scope>
    <source>
        <strain evidence="2 3">DSM 27651</strain>
    </source>
</reference>
<protein>
    <submittedName>
        <fullName evidence="2">Uncharacterized protein</fullName>
    </submittedName>
</protein>
<feature type="compositionally biased region" description="Low complexity" evidence="1">
    <location>
        <begin position="32"/>
        <end position="61"/>
    </location>
</feature>
<comment type="caution">
    <text evidence="2">The sequence shown here is derived from an EMBL/GenBank/DDBJ whole genome shotgun (WGS) entry which is preliminary data.</text>
</comment>
<dbReference type="Proteomes" id="UP000734218">
    <property type="component" value="Unassembled WGS sequence"/>
</dbReference>